<evidence type="ECO:0000256" key="1">
    <source>
        <dbReference type="SAM" id="Phobius"/>
    </source>
</evidence>
<proteinExistence type="predicted"/>
<feature type="transmembrane region" description="Helical" evidence="1">
    <location>
        <begin position="58"/>
        <end position="76"/>
    </location>
</feature>
<protein>
    <recommendedName>
        <fullName evidence="4">Transmembrane protein</fullName>
    </recommendedName>
</protein>
<dbReference type="EMBL" id="BDIP01000204">
    <property type="protein sequence ID" value="GIQ80610.1"/>
    <property type="molecule type" value="Genomic_DNA"/>
</dbReference>
<accession>A0A9K3GFK0</accession>
<keyword evidence="1" id="KW-0812">Transmembrane</keyword>
<keyword evidence="1" id="KW-0472">Membrane</keyword>
<evidence type="ECO:0008006" key="4">
    <source>
        <dbReference type="Google" id="ProtNLM"/>
    </source>
</evidence>
<evidence type="ECO:0000313" key="2">
    <source>
        <dbReference type="EMBL" id="GIQ80610.1"/>
    </source>
</evidence>
<gene>
    <name evidence="2" type="ORF">KIPB_001436</name>
</gene>
<dbReference type="AlphaFoldDB" id="A0A9K3GFK0"/>
<reference evidence="2 3" key="1">
    <citation type="journal article" date="2018" name="PLoS ONE">
        <title>The draft genome of Kipferlia bialata reveals reductive genome evolution in fornicate parasites.</title>
        <authorList>
            <person name="Tanifuji G."/>
            <person name="Takabayashi S."/>
            <person name="Kume K."/>
            <person name="Takagi M."/>
            <person name="Nakayama T."/>
            <person name="Kamikawa R."/>
            <person name="Inagaki Y."/>
            <person name="Hashimoto T."/>
        </authorList>
    </citation>
    <scope>NUCLEOTIDE SEQUENCE [LARGE SCALE GENOMIC DNA]</scope>
    <source>
        <strain evidence="2">NY0173</strain>
    </source>
</reference>
<dbReference type="Proteomes" id="UP000265618">
    <property type="component" value="Unassembled WGS sequence"/>
</dbReference>
<name>A0A9K3GFK0_9EUKA</name>
<evidence type="ECO:0000313" key="3">
    <source>
        <dbReference type="Proteomes" id="UP000265618"/>
    </source>
</evidence>
<keyword evidence="1" id="KW-1133">Transmembrane helix</keyword>
<comment type="caution">
    <text evidence="2">The sequence shown here is derived from an EMBL/GenBank/DDBJ whole genome shotgun (WGS) entry which is preliminary data.</text>
</comment>
<sequence length="251" mass="26852">MGKKARKKEALRLQVFDEGNWLLCKNVPVNMHPVVAGGASLIVPGSGVFLLGQKKKGITLMAIAGVTYVLEAGLLLTVKKRWPVAVIPVLLVMAGSAMHDAYEIASSLHAGYPVMAGECGNVVTKTLCRSTIDPCFVRSNPPSHWISVVLSRGEALQRTRRDTQKAERQKGRERLAAMGGRTTLPVHRPDPFAPPKATIGSTARQAVGGMSKSMTNMSHMVTSKAKSMKGKAEHALGIGHASMTEMGTDET</sequence>
<keyword evidence="3" id="KW-1185">Reference proteome</keyword>
<organism evidence="2 3">
    <name type="scientific">Kipferlia bialata</name>
    <dbReference type="NCBI Taxonomy" id="797122"/>
    <lineage>
        <taxon>Eukaryota</taxon>
        <taxon>Metamonada</taxon>
        <taxon>Carpediemonas-like organisms</taxon>
        <taxon>Kipferlia</taxon>
    </lineage>
</organism>
<feature type="transmembrane region" description="Helical" evidence="1">
    <location>
        <begin position="31"/>
        <end position="51"/>
    </location>
</feature>